<dbReference type="RefSeq" id="WP_377070724.1">
    <property type="nucleotide sequence ID" value="NZ_JBHMEC010000026.1"/>
</dbReference>
<dbReference type="Pfam" id="PF02643">
    <property type="entry name" value="DUF192"/>
    <property type="match status" value="1"/>
</dbReference>
<dbReference type="PANTHER" id="PTHR37953">
    <property type="entry name" value="UPF0127 PROTEIN MJ1496"/>
    <property type="match status" value="1"/>
</dbReference>
<dbReference type="PANTHER" id="PTHR37953:SF1">
    <property type="entry name" value="UPF0127 PROTEIN MJ1496"/>
    <property type="match status" value="1"/>
</dbReference>
<organism evidence="1 2">
    <name type="scientific">Roseovarius ramblicola</name>
    <dbReference type="NCBI Taxonomy" id="2022336"/>
    <lineage>
        <taxon>Bacteria</taxon>
        <taxon>Pseudomonadati</taxon>
        <taxon>Pseudomonadota</taxon>
        <taxon>Alphaproteobacteria</taxon>
        <taxon>Rhodobacterales</taxon>
        <taxon>Roseobacteraceae</taxon>
        <taxon>Roseovarius</taxon>
    </lineage>
</organism>
<keyword evidence="2" id="KW-1185">Reference proteome</keyword>
<reference evidence="1 2" key="1">
    <citation type="submission" date="2024-09" db="EMBL/GenBank/DDBJ databases">
        <authorList>
            <person name="Sun Q."/>
            <person name="Mori K."/>
        </authorList>
    </citation>
    <scope>NUCLEOTIDE SEQUENCE [LARGE SCALE GENOMIC DNA]</scope>
    <source>
        <strain evidence="1 2">CECT 9424</strain>
    </source>
</reference>
<dbReference type="Proteomes" id="UP001589670">
    <property type="component" value="Unassembled WGS sequence"/>
</dbReference>
<accession>A0ABV5I3A1</accession>
<evidence type="ECO:0000313" key="2">
    <source>
        <dbReference type="Proteomes" id="UP001589670"/>
    </source>
</evidence>
<dbReference type="InterPro" id="IPR038695">
    <property type="entry name" value="Saro_0823-like_sf"/>
</dbReference>
<name>A0ABV5I3A1_9RHOB</name>
<evidence type="ECO:0000313" key="1">
    <source>
        <dbReference type="EMBL" id="MFB9151154.1"/>
    </source>
</evidence>
<proteinExistence type="predicted"/>
<comment type="caution">
    <text evidence="1">The sequence shown here is derived from an EMBL/GenBank/DDBJ whole genome shotgun (WGS) entry which is preliminary data.</text>
</comment>
<gene>
    <name evidence="1" type="ORF">ACFFU4_15490</name>
</gene>
<dbReference type="Gene3D" id="2.60.120.1140">
    <property type="entry name" value="Protein of unknown function DUF192"/>
    <property type="match status" value="1"/>
</dbReference>
<sequence>MGSGDSFLRLTRLTRLVGAVILVFAGGAAVAAPCSQDMVHLRGPDGDGEAAFRVELADTEAERAQGLMHRDTLATSAGMLFVYPRPQRVSFWMKNTLIPLDMIFMDATGTVRRIGHEARPLDETPVFGGTGIQTVLEINGGMARRIGIAPGWEMRHPAVDDAAAAWPCAAAE</sequence>
<protein>
    <submittedName>
        <fullName evidence="1">DUF192 domain-containing protein</fullName>
    </submittedName>
</protein>
<dbReference type="InterPro" id="IPR003795">
    <property type="entry name" value="DUF192"/>
</dbReference>
<dbReference type="EMBL" id="JBHMEC010000026">
    <property type="protein sequence ID" value="MFB9151154.1"/>
    <property type="molecule type" value="Genomic_DNA"/>
</dbReference>